<proteinExistence type="predicted"/>
<accession>A0AAE8SVJ9</accession>
<name>A0AAE8SVJ9_9PEZI</name>
<evidence type="ECO:0000313" key="1">
    <source>
        <dbReference type="EMBL" id="SPO02865.1"/>
    </source>
</evidence>
<keyword evidence="2" id="KW-1185">Reference proteome</keyword>
<sequence>MSSVRSNHTWWTCTPRERTIMQRLIKEGTQFLQTTDELLYTFNVSVPETFSDTMSDWADWTNIELIHLLAEGMKEEGIVTTGQQYRPLDTESWRAADYALALIERTTKGFQMTRLEDLIGGVVINEASVERRTLEQVPSYRPTAEVARHGEMAPSGPGPDSVLNTPSQAVPRSVAGGGIAHPPAVFGVLPTRSYNFRSTPARRHATSGLPCADRSLRDNLEDLSLEEGDSTSNK</sequence>
<dbReference type="Proteomes" id="UP001187682">
    <property type="component" value="Unassembled WGS sequence"/>
</dbReference>
<evidence type="ECO:0000313" key="2">
    <source>
        <dbReference type="Proteomes" id="UP001187682"/>
    </source>
</evidence>
<dbReference type="AlphaFoldDB" id="A0AAE8SVJ9"/>
<reference evidence="1" key="1">
    <citation type="submission" date="2018-03" db="EMBL/GenBank/DDBJ databases">
        <authorList>
            <person name="Guldener U."/>
        </authorList>
    </citation>
    <scope>NUCLEOTIDE SEQUENCE</scope>
</reference>
<comment type="caution">
    <text evidence="1">The sequence shown here is derived from an EMBL/GenBank/DDBJ whole genome shotgun (WGS) entry which is preliminary data.</text>
</comment>
<protein>
    <submittedName>
        <fullName evidence="1">Uncharacterized protein</fullName>
    </submittedName>
</protein>
<gene>
    <name evidence="1" type="ORF">DNG_05542</name>
</gene>
<organism evidence="1 2">
    <name type="scientific">Cephalotrichum gorgonifer</name>
    <dbReference type="NCBI Taxonomy" id="2041049"/>
    <lineage>
        <taxon>Eukaryota</taxon>
        <taxon>Fungi</taxon>
        <taxon>Dikarya</taxon>
        <taxon>Ascomycota</taxon>
        <taxon>Pezizomycotina</taxon>
        <taxon>Sordariomycetes</taxon>
        <taxon>Hypocreomycetidae</taxon>
        <taxon>Microascales</taxon>
        <taxon>Microascaceae</taxon>
        <taxon>Cephalotrichum</taxon>
    </lineage>
</organism>
<dbReference type="EMBL" id="ONZQ02000007">
    <property type="protein sequence ID" value="SPO02865.1"/>
    <property type="molecule type" value="Genomic_DNA"/>
</dbReference>